<dbReference type="GeneID" id="43585816"/>
<reference evidence="1" key="2">
    <citation type="submission" date="2024-01" db="EMBL/GenBank/DDBJ databases">
        <title>Comparative genomics of Cryptococcus and Kwoniella reveals pathogenesis evolution and contrasting modes of karyotype evolution via chromosome fusion or intercentromeric recombination.</title>
        <authorList>
            <person name="Coelho M.A."/>
            <person name="David-Palma M."/>
            <person name="Shea T."/>
            <person name="Bowers K."/>
            <person name="McGinley-Smith S."/>
            <person name="Mohammad A.W."/>
            <person name="Gnirke A."/>
            <person name="Yurkov A.M."/>
            <person name="Nowrousian M."/>
            <person name="Sun S."/>
            <person name="Cuomo C.A."/>
            <person name="Heitman J."/>
        </authorList>
    </citation>
    <scope>NUCLEOTIDE SEQUENCE</scope>
    <source>
        <strain evidence="1">CBS 12478</strain>
    </source>
</reference>
<evidence type="ECO:0000313" key="2">
    <source>
        <dbReference type="Proteomes" id="UP000322225"/>
    </source>
</evidence>
<name>A0AAJ8MX75_9TREE</name>
<accession>A0AAJ8MX75</accession>
<protein>
    <submittedName>
        <fullName evidence="1">Uncharacterized protein</fullName>
    </submittedName>
</protein>
<keyword evidence="2" id="KW-1185">Reference proteome</keyword>
<dbReference type="RefSeq" id="XP_031863872.2">
    <property type="nucleotide sequence ID" value="XM_032001709.2"/>
</dbReference>
<dbReference type="AlphaFoldDB" id="A0AAJ8MX75"/>
<dbReference type="EMBL" id="CP144056">
    <property type="protein sequence ID" value="WWD19330.1"/>
    <property type="molecule type" value="Genomic_DNA"/>
</dbReference>
<organism evidence="1 2">
    <name type="scientific">Kwoniella shandongensis</name>
    <dbReference type="NCBI Taxonomy" id="1734106"/>
    <lineage>
        <taxon>Eukaryota</taxon>
        <taxon>Fungi</taxon>
        <taxon>Dikarya</taxon>
        <taxon>Basidiomycota</taxon>
        <taxon>Agaricomycotina</taxon>
        <taxon>Tremellomycetes</taxon>
        <taxon>Tremellales</taxon>
        <taxon>Cryptococcaceae</taxon>
        <taxon>Kwoniella</taxon>
    </lineage>
</organism>
<evidence type="ECO:0000313" key="1">
    <source>
        <dbReference type="EMBL" id="WWD19330.1"/>
    </source>
</evidence>
<dbReference type="KEGG" id="ksn:43585816"/>
<proteinExistence type="predicted"/>
<gene>
    <name evidence="1" type="ORF">CI109_103789</name>
</gene>
<sequence length="192" mass="21539">MRGFVNTCSGLGPSLLCVMRFMKAIRPTLKHKLKLKMYSAFSVSLPRGSDGRMPRGTPAGLPCAIEAFQHARRLQEMTRWGGHDDHDDSLGMGLMLDKGFEMVADKLKLAAERTEKAPQNPEDDSGDDTLPNTDWYQAALFYSYPIRESSNYPDVDDVQGWLRLMRGDCAWETVWAAYCVAQMNAQGRGKRA</sequence>
<dbReference type="Proteomes" id="UP000322225">
    <property type="component" value="Chromosome 6"/>
</dbReference>
<reference evidence="1" key="1">
    <citation type="submission" date="2017-08" db="EMBL/GenBank/DDBJ databases">
        <authorList>
            <person name="Cuomo C."/>
            <person name="Billmyre B."/>
            <person name="Heitman J."/>
        </authorList>
    </citation>
    <scope>NUCLEOTIDE SEQUENCE</scope>
    <source>
        <strain evidence="1">CBS 12478</strain>
    </source>
</reference>